<evidence type="ECO:0000313" key="2">
    <source>
        <dbReference type="EMBL" id="QCP49843.1"/>
    </source>
</evidence>
<dbReference type="AlphaFoldDB" id="A0A4P8IRM4"/>
<keyword evidence="3" id="KW-1185">Reference proteome</keyword>
<proteinExistence type="predicted"/>
<dbReference type="SUPFAM" id="SSF111126">
    <property type="entry name" value="Ligand-binding domain in the NO signalling and Golgi transport"/>
    <property type="match status" value="1"/>
</dbReference>
<dbReference type="Proteomes" id="UP000298656">
    <property type="component" value="Chromosome 1"/>
</dbReference>
<dbReference type="EMBL" id="CP040077">
    <property type="protein sequence ID" value="QCP49843.1"/>
    <property type="molecule type" value="Genomic_DNA"/>
</dbReference>
<dbReference type="InterPro" id="IPR024096">
    <property type="entry name" value="NO_sig/Golgi_transp_ligand-bd"/>
</dbReference>
<organism evidence="2 3">
    <name type="scientific">Trinickia violacea</name>
    <dbReference type="NCBI Taxonomy" id="2571746"/>
    <lineage>
        <taxon>Bacteria</taxon>
        <taxon>Pseudomonadati</taxon>
        <taxon>Pseudomonadota</taxon>
        <taxon>Betaproteobacteria</taxon>
        <taxon>Burkholderiales</taxon>
        <taxon>Burkholderiaceae</taxon>
        <taxon>Trinickia</taxon>
    </lineage>
</organism>
<dbReference type="OrthoDB" id="9114748at2"/>
<dbReference type="SMART" id="SM00989">
    <property type="entry name" value="V4R"/>
    <property type="match status" value="1"/>
</dbReference>
<dbReference type="Pfam" id="PF02830">
    <property type="entry name" value="V4R"/>
    <property type="match status" value="1"/>
</dbReference>
<protein>
    <recommendedName>
        <fullName evidence="1">4-vinyl reductase 4VR domain-containing protein</fullName>
    </recommendedName>
</protein>
<dbReference type="PANTHER" id="PTHR35090">
    <property type="entry name" value="DNA-DIRECTED RNA POLYMERASE SUBUNIT I"/>
    <property type="match status" value="1"/>
</dbReference>
<sequence>MSGIVSRLVHDKERGEILDGSRRYLLMRPDVLMGMLQRLDDTARVRALSAFAGSACEQGGDSIRAYAKDATGQDLLDVVSETSAGLGWGRWQFEVEGDRLRLTVRNSPFAWGYGVSSCPVCAPVAGIFRSVATEWLGAPAVAAEVECGAMSSGQDCKFVAYREVP</sequence>
<evidence type="ECO:0000313" key="3">
    <source>
        <dbReference type="Proteomes" id="UP000298656"/>
    </source>
</evidence>
<dbReference type="KEGG" id="tvl:FAZ95_12065"/>
<gene>
    <name evidence="2" type="ORF">FAZ95_12065</name>
</gene>
<dbReference type="PANTHER" id="PTHR35090:SF1">
    <property type="entry name" value="SLR0144 PROTEIN"/>
    <property type="match status" value="1"/>
</dbReference>
<dbReference type="Gene3D" id="3.30.1380.20">
    <property type="entry name" value="Trafficking protein particle complex subunit 3"/>
    <property type="match status" value="1"/>
</dbReference>
<feature type="domain" description="4-vinyl reductase 4VR" evidence="1">
    <location>
        <begin position="99"/>
        <end position="162"/>
    </location>
</feature>
<dbReference type="RefSeq" id="WP_137332667.1">
    <property type="nucleotide sequence ID" value="NZ_CP040077.1"/>
</dbReference>
<evidence type="ECO:0000259" key="1">
    <source>
        <dbReference type="SMART" id="SM00989"/>
    </source>
</evidence>
<accession>A0A4P8IRM4</accession>
<name>A0A4P8IRM4_9BURK</name>
<dbReference type="InterPro" id="IPR004096">
    <property type="entry name" value="V4R"/>
</dbReference>
<reference evidence="2 3" key="1">
    <citation type="submission" date="2019-05" db="EMBL/GenBank/DDBJ databases">
        <title>Burkholderia sp. DHOD12, isolated from subtropical forest soil.</title>
        <authorList>
            <person name="Gao Z.-H."/>
            <person name="Qiu L.-H."/>
        </authorList>
    </citation>
    <scope>NUCLEOTIDE SEQUENCE [LARGE SCALE GENOMIC DNA]</scope>
    <source>
        <strain evidence="2 3">DHOD12</strain>
    </source>
</reference>